<gene>
    <name evidence="2" type="ORF">ACFONL_18715</name>
</gene>
<evidence type="ECO:0000259" key="1">
    <source>
        <dbReference type="Pfam" id="PF00117"/>
    </source>
</evidence>
<dbReference type="PANTHER" id="PTHR42695">
    <property type="entry name" value="GLUTAMINE AMIDOTRANSFERASE YLR126C-RELATED"/>
    <property type="match status" value="1"/>
</dbReference>
<protein>
    <submittedName>
        <fullName evidence="2">Glutamine amidotransferase</fullName>
    </submittedName>
</protein>
<name>A0ABV7UM38_9HYPH</name>
<dbReference type="CDD" id="cd01741">
    <property type="entry name" value="GATase1_1"/>
    <property type="match status" value="1"/>
</dbReference>
<dbReference type="SUPFAM" id="SSF52317">
    <property type="entry name" value="Class I glutamine amidotransferase-like"/>
    <property type="match status" value="1"/>
</dbReference>
<proteinExistence type="predicted"/>
<dbReference type="Proteomes" id="UP001595704">
    <property type="component" value="Unassembled WGS sequence"/>
</dbReference>
<keyword evidence="3" id="KW-1185">Reference proteome</keyword>
<dbReference type="InterPro" id="IPR044992">
    <property type="entry name" value="ChyE-like"/>
</dbReference>
<evidence type="ECO:0000313" key="2">
    <source>
        <dbReference type="EMBL" id="MFC3639373.1"/>
    </source>
</evidence>
<dbReference type="NCBIfam" id="NF005458">
    <property type="entry name" value="PRK07053.1"/>
    <property type="match status" value="1"/>
</dbReference>
<dbReference type="Pfam" id="PF00117">
    <property type="entry name" value="GATase"/>
    <property type="match status" value="1"/>
</dbReference>
<organism evidence="2 3">
    <name type="scientific">Camelimonas fluminis</name>
    <dbReference type="NCBI Taxonomy" id="1576911"/>
    <lineage>
        <taxon>Bacteria</taxon>
        <taxon>Pseudomonadati</taxon>
        <taxon>Pseudomonadota</taxon>
        <taxon>Alphaproteobacteria</taxon>
        <taxon>Hyphomicrobiales</taxon>
        <taxon>Chelatococcaceae</taxon>
        <taxon>Camelimonas</taxon>
    </lineage>
</organism>
<dbReference type="InterPro" id="IPR017926">
    <property type="entry name" value="GATASE"/>
</dbReference>
<dbReference type="InterPro" id="IPR029062">
    <property type="entry name" value="Class_I_gatase-like"/>
</dbReference>
<evidence type="ECO:0000313" key="3">
    <source>
        <dbReference type="Proteomes" id="UP001595704"/>
    </source>
</evidence>
<sequence>MQRTAVAIRHIHFEDLGVFAPVLSEAGFSIRYRDLDAAPFATLDPLEPDLLVVLGGPVGACETDAYPYLADEQAILAARLAAGRPTLGVCLGAQLMARALGVEVAPMRRKEIGFSPISLTDAGRVGPLRRLAGIPVLHWHGDAFQIPEGAENLAATPLCPTQAFSLGVHALALQFHPEVDVTAGIERWLTGHAAELASAGIDPRGLRDQAAQAGPELAIAARAMLTEWLAGLGLSAR</sequence>
<dbReference type="PANTHER" id="PTHR42695:SF5">
    <property type="entry name" value="GLUTAMINE AMIDOTRANSFERASE YLR126C-RELATED"/>
    <property type="match status" value="1"/>
</dbReference>
<dbReference type="EMBL" id="JBHRYC010000093">
    <property type="protein sequence ID" value="MFC3639373.1"/>
    <property type="molecule type" value="Genomic_DNA"/>
</dbReference>
<feature type="domain" description="Glutamine amidotransferase" evidence="1">
    <location>
        <begin position="25"/>
        <end position="186"/>
    </location>
</feature>
<dbReference type="RefSeq" id="WP_191319321.1">
    <property type="nucleotide sequence ID" value="NZ_BNCG01000007.1"/>
</dbReference>
<accession>A0ABV7UM38</accession>
<keyword evidence="2" id="KW-0315">Glutamine amidotransferase</keyword>
<comment type="caution">
    <text evidence="2">The sequence shown here is derived from an EMBL/GenBank/DDBJ whole genome shotgun (WGS) entry which is preliminary data.</text>
</comment>
<dbReference type="PROSITE" id="PS51273">
    <property type="entry name" value="GATASE_TYPE_1"/>
    <property type="match status" value="1"/>
</dbReference>
<dbReference type="Gene3D" id="3.40.50.880">
    <property type="match status" value="1"/>
</dbReference>
<reference evidence="3" key="1">
    <citation type="journal article" date="2019" name="Int. J. Syst. Evol. Microbiol.">
        <title>The Global Catalogue of Microorganisms (GCM) 10K type strain sequencing project: providing services to taxonomists for standard genome sequencing and annotation.</title>
        <authorList>
            <consortium name="The Broad Institute Genomics Platform"/>
            <consortium name="The Broad Institute Genome Sequencing Center for Infectious Disease"/>
            <person name="Wu L."/>
            <person name="Ma J."/>
        </authorList>
    </citation>
    <scope>NUCLEOTIDE SEQUENCE [LARGE SCALE GENOMIC DNA]</scope>
    <source>
        <strain evidence="3">KCTC 42282</strain>
    </source>
</reference>